<evidence type="ECO:0000256" key="1">
    <source>
        <dbReference type="ARBA" id="ARBA00022857"/>
    </source>
</evidence>
<dbReference type="SUPFAM" id="SSF51735">
    <property type="entry name" value="NAD(P)-binding Rossmann-fold domains"/>
    <property type="match status" value="1"/>
</dbReference>
<feature type="compositionally biased region" description="Basic and acidic residues" evidence="3">
    <location>
        <begin position="328"/>
        <end position="338"/>
    </location>
</feature>
<keyword evidence="1" id="KW-0521">NADP</keyword>
<dbReference type="PROSITE" id="PS50330">
    <property type="entry name" value="UIM"/>
    <property type="match status" value="1"/>
</dbReference>
<dbReference type="InterPro" id="IPR008030">
    <property type="entry name" value="NmrA-like"/>
</dbReference>
<organism evidence="5 6">
    <name type="scientific">Cryomyces minteri</name>
    <dbReference type="NCBI Taxonomy" id="331657"/>
    <lineage>
        <taxon>Eukaryota</taxon>
        <taxon>Fungi</taxon>
        <taxon>Dikarya</taxon>
        <taxon>Ascomycota</taxon>
        <taxon>Pezizomycotina</taxon>
        <taxon>Dothideomycetes</taxon>
        <taxon>Dothideomycetes incertae sedis</taxon>
        <taxon>Cryomyces</taxon>
    </lineage>
</organism>
<keyword evidence="6" id="KW-1185">Reference proteome</keyword>
<feature type="region of interest" description="Disordered" evidence="3">
    <location>
        <begin position="399"/>
        <end position="419"/>
    </location>
</feature>
<dbReference type="Proteomes" id="UP000308768">
    <property type="component" value="Unassembled WGS sequence"/>
</dbReference>
<feature type="compositionally biased region" description="Basic and acidic residues" evidence="3">
    <location>
        <begin position="656"/>
        <end position="708"/>
    </location>
</feature>
<feature type="compositionally biased region" description="Polar residues" evidence="3">
    <location>
        <begin position="623"/>
        <end position="633"/>
    </location>
</feature>
<feature type="non-terminal residue" evidence="5">
    <location>
        <position position="1"/>
    </location>
</feature>
<feature type="domain" description="NmrA-like" evidence="4">
    <location>
        <begin position="1"/>
        <end position="212"/>
    </location>
</feature>
<dbReference type="PANTHER" id="PTHR47706:SF10">
    <property type="entry name" value="NMRA-LIKE DOMAIN-CONTAINING PROTEIN"/>
    <property type="match status" value="1"/>
</dbReference>
<feature type="region of interest" description="Disordered" evidence="3">
    <location>
        <begin position="741"/>
        <end position="778"/>
    </location>
</feature>
<comment type="caution">
    <text evidence="5">The sequence shown here is derived from an EMBL/GenBank/DDBJ whole genome shotgun (WGS) entry which is preliminary data.</text>
</comment>
<proteinExistence type="predicted"/>
<dbReference type="Gene3D" id="3.90.25.10">
    <property type="entry name" value="UDP-galactose 4-epimerase, domain 1"/>
    <property type="match status" value="1"/>
</dbReference>
<dbReference type="STRING" id="331657.A0A4U0WHD5"/>
<sequence>LTAAFTGQDLVISTGSGGDFELQARIIDAAIAAGVARFIPAEFGHDSRNERVQERLPPSKQRALVIEYLQSKANEGDIEWTALAVGILLDERLRSGDLGFELAWQSATVHGTGDEHFAATSFERVGVAVASILLRWEDVKDRYLYCSGCSVTANEIVRALEKVTGREWTVGYHGVVECVREGKSRIEKGFPDAGMFLMERSVLYDEELGAFEAFEREDAKRLLGLREEVLEEMVKGVVHQFKHYGKGDSNSIAMCRDIIIIFEDCGHDMEYTQYCTNAPTETEKCEVEEPEKETHEPGLCGDCHQQVAVERQRREEAEQEELLQRALRESAEEFDNRPQEAPLLPEEDKEYQANLERIRQESLATHAAEKERKIATTADHVADDDEEALNRVLEESKRTAAKKIEKAPERRPGYVADDDEEELERIKELSMQQHEQELEERAKWHVPLYTNDEDIMQELNEFLAREKAERAAIIGGPSSSAPICPERLRPDLWRFSSQAAPNPNSKKPIGAQSPVLLGDPALADEVTDGHNQQGNDFGARFQPLSAGGQPREPSLPEVSGADKPDEDELLKVQAQARAVWRDQQARKGKGANASSLRLGVSLNEESDMQESTLASRGRKAQVATETTAPSLAQISERKPSPAIDPETAQSQFAEEEALRAHGMRDIDRRAGSHNRDNSTVDHDENDYREHDLAEHSDGHCSDYGDSHDGVQGAAPQTAADPYLPGFATAVYLPLPSYTQDAEAAAARGDARQLGLPPVSVSRGGRGPAENLDHARGRR</sequence>
<gene>
    <name evidence="5" type="ORF">B0A49_11587</name>
</gene>
<evidence type="ECO:0000256" key="2">
    <source>
        <dbReference type="ARBA" id="ARBA00023002"/>
    </source>
</evidence>
<evidence type="ECO:0000313" key="5">
    <source>
        <dbReference type="EMBL" id="TKA60915.1"/>
    </source>
</evidence>
<feature type="region of interest" description="Disordered" evidence="3">
    <location>
        <begin position="328"/>
        <end position="347"/>
    </location>
</feature>
<dbReference type="Gene3D" id="3.40.50.720">
    <property type="entry name" value="NAD(P)-binding Rossmann-like Domain"/>
    <property type="match status" value="1"/>
</dbReference>
<evidence type="ECO:0000256" key="3">
    <source>
        <dbReference type="SAM" id="MobiDB-lite"/>
    </source>
</evidence>
<dbReference type="GO" id="GO:0016491">
    <property type="term" value="F:oxidoreductase activity"/>
    <property type="evidence" value="ECO:0007669"/>
    <property type="project" value="UniProtKB-KW"/>
</dbReference>
<dbReference type="EMBL" id="NAJN01001844">
    <property type="protein sequence ID" value="TKA60915.1"/>
    <property type="molecule type" value="Genomic_DNA"/>
</dbReference>
<dbReference type="Pfam" id="PF05368">
    <property type="entry name" value="NmrA"/>
    <property type="match status" value="1"/>
</dbReference>
<reference evidence="5 6" key="1">
    <citation type="submission" date="2017-03" db="EMBL/GenBank/DDBJ databases">
        <title>Genomes of endolithic fungi from Antarctica.</title>
        <authorList>
            <person name="Coleine C."/>
            <person name="Masonjones S."/>
            <person name="Stajich J.E."/>
        </authorList>
    </citation>
    <scope>NUCLEOTIDE SEQUENCE [LARGE SCALE GENOMIC DNA]</scope>
    <source>
        <strain evidence="5 6">CCFEE 5187</strain>
    </source>
</reference>
<keyword evidence="2" id="KW-0560">Oxidoreductase</keyword>
<dbReference type="SMART" id="SM00726">
    <property type="entry name" value="UIM"/>
    <property type="match status" value="3"/>
</dbReference>
<dbReference type="InterPro" id="IPR051609">
    <property type="entry name" value="NmrA/Isoflavone_reductase-like"/>
</dbReference>
<dbReference type="PANTHER" id="PTHR47706">
    <property type="entry name" value="NMRA-LIKE FAMILY PROTEIN"/>
    <property type="match status" value="1"/>
</dbReference>
<dbReference type="AlphaFoldDB" id="A0A4U0WHD5"/>
<dbReference type="OrthoDB" id="9984533at2759"/>
<dbReference type="InterPro" id="IPR003903">
    <property type="entry name" value="UIM_dom"/>
</dbReference>
<protein>
    <recommendedName>
        <fullName evidence="4">NmrA-like domain-containing protein</fullName>
    </recommendedName>
</protein>
<feature type="region of interest" description="Disordered" evidence="3">
    <location>
        <begin position="496"/>
        <end position="721"/>
    </location>
</feature>
<accession>A0A4U0WHD5</accession>
<evidence type="ECO:0000313" key="6">
    <source>
        <dbReference type="Proteomes" id="UP000308768"/>
    </source>
</evidence>
<name>A0A4U0WHD5_9PEZI</name>
<feature type="compositionally biased region" description="Basic and acidic residues" evidence="3">
    <location>
        <begin position="399"/>
        <end position="412"/>
    </location>
</feature>
<evidence type="ECO:0000259" key="4">
    <source>
        <dbReference type="Pfam" id="PF05368"/>
    </source>
</evidence>
<feature type="compositionally biased region" description="Polar residues" evidence="3">
    <location>
        <begin position="496"/>
        <end position="505"/>
    </location>
</feature>
<feature type="compositionally biased region" description="Low complexity" evidence="3">
    <location>
        <begin position="741"/>
        <end position="755"/>
    </location>
</feature>
<dbReference type="InterPro" id="IPR036291">
    <property type="entry name" value="NAD(P)-bd_dom_sf"/>
</dbReference>